<dbReference type="GO" id="GO:0032259">
    <property type="term" value="P:methylation"/>
    <property type="evidence" value="ECO:0007669"/>
    <property type="project" value="UniProtKB-KW"/>
</dbReference>
<sequence>MYARFAYVYDELMRDVPYNKWLQFVESERQVNQLNGNRILEIACGTGELSVLLAQNDFDVTGVDLSSDMLMVAYGKAERANENITFYEQDMAKLEGLGTYDIVTIFCDSLNYLQTADQVVQTFHRVSNHLDEGGLFLFDVHSPYKIEKVFMNQAFSYVTDDISYIWNCYPGETPYTVEHDLTFFLKDNDTDQYERFDEFHIQRTYSVNDYSKWLKEAEFEILTITADFTKDAPTEESERIFFVCQKKIKE</sequence>
<gene>
    <name evidence="3" type="ORF">ABB05_04260</name>
</gene>
<dbReference type="Pfam" id="PF13649">
    <property type="entry name" value="Methyltransf_25"/>
    <property type="match status" value="1"/>
</dbReference>
<feature type="domain" description="Methyltransferase" evidence="2">
    <location>
        <begin position="39"/>
        <end position="134"/>
    </location>
</feature>
<keyword evidence="3" id="KW-0489">Methyltransferase</keyword>
<dbReference type="AlphaFoldDB" id="A0A178A3D2"/>
<protein>
    <submittedName>
        <fullName evidence="3">Methyltransferase</fullName>
    </submittedName>
</protein>
<dbReference type="STRING" id="217031.ABB05_04260"/>
<dbReference type="Proteomes" id="UP000077881">
    <property type="component" value="Unassembled WGS sequence"/>
</dbReference>
<dbReference type="EMBL" id="LDJR01000025">
    <property type="protein sequence ID" value="OAK74423.1"/>
    <property type="molecule type" value="Genomic_DNA"/>
</dbReference>
<dbReference type="PATRIC" id="fig|217031.6.peg.925"/>
<dbReference type="Gene3D" id="2.20.25.110">
    <property type="entry name" value="S-adenosyl-L-methionine-dependent methyltransferases"/>
    <property type="match status" value="1"/>
</dbReference>
<dbReference type="GO" id="GO:0008168">
    <property type="term" value="F:methyltransferase activity"/>
    <property type="evidence" value="ECO:0007669"/>
    <property type="project" value="UniProtKB-KW"/>
</dbReference>
<evidence type="ECO:0000256" key="1">
    <source>
        <dbReference type="ARBA" id="ARBA00022679"/>
    </source>
</evidence>
<evidence type="ECO:0000259" key="2">
    <source>
        <dbReference type="Pfam" id="PF13649"/>
    </source>
</evidence>
<accession>A0A178A3D2</accession>
<proteinExistence type="predicted"/>
<keyword evidence="4" id="KW-1185">Reference proteome</keyword>
<comment type="caution">
    <text evidence="3">The sequence shown here is derived from an EMBL/GenBank/DDBJ whole genome shotgun (WGS) entry which is preliminary data.</text>
</comment>
<organism evidence="3 4">
    <name type="scientific">Lederbergia galactosidilytica</name>
    <dbReference type="NCBI Taxonomy" id="217031"/>
    <lineage>
        <taxon>Bacteria</taxon>
        <taxon>Bacillati</taxon>
        <taxon>Bacillota</taxon>
        <taxon>Bacilli</taxon>
        <taxon>Bacillales</taxon>
        <taxon>Bacillaceae</taxon>
        <taxon>Lederbergia</taxon>
    </lineage>
</organism>
<dbReference type="CDD" id="cd02440">
    <property type="entry name" value="AdoMet_MTases"/>
    <property type="match status" value="1"/>
</dbReference>
<dbReference type="RefSeq" id="WP_057983002.1">
    <property type="nucleotide sequence ID" value="NZ_JAGGKH010000006.1"/>
</dbReference>
<dbReference type="SUPFAM" id="SSF53335">
    <property type="entry name" value="S-adenosyl-L-methionine-dependent methyltransferases"/>
    <property type="match status" value="1"/>
</dbReference>
<dbReference type="InterPro" id="IPR041698">
    <property type="entry name" value="Methyltransf_25"/>
</dbReference>
<evidence type="ECO:0000313" key="3">
    <source>
        <dbReference type="EMBL" id="OAK74423.1"/>
    </source>
</evidence>
<keyword evidence="1 3" id="KW-0808">Transferase</keyword>
<dbReference type="Gene3D" id="3.40.50.150">
    <property type="entry name" value="Vaccinia Virus protein VP39"/>
    <property type="match status" value="1"/>
</dbReference>
<reference evidence="3 4" key="1">
    <citation type="submission" date="2015-05" db="EMBL/GenBank/DDBJ databases">
        <title>Comparison of genome.</title>
        <authorList>
            <person name="Zheng Z."/>
            <person name="Sun M."/>
        </authorList>
    </citation>
    <scope>NUCLEOTIDE SEQUENCE [LARGE SCALE GENOMIC DNA]</scope>
    <source>
        <strain evidence="3 4">G25-74</strain>
    </source>
</reference>
<evidence type="ECO:0000313" key="4">
    <source>
        <dbReference type="Proteomes" id="UP000077881"/>
    </source>
</evidence>
<dbReference type="PANTHER" id="PTHR43861">
    <property type="entry name" value="TRANS-ACONITATE 2-METHYLTRANSFERASE-RELATED"/>
    <property type="match status" value="1"/>
</dbReference>
<dbReference type="OrthoDB" id="9811589at2"/>
<dbReference type="InterPro" id="IPR029063">
    <property type="entry name" value="SAM-dependent_MTases_sf"/>
</dbReference>
<name>A0A178A3D2_9BACI</name>